<dbReference type="PROSITE" id="PS51078">
    <property type="entry name" value="ICLR_ED"/>
    <property type="match status" value="2"/>
</dbReference>
<dbReference type="Pfam" id="PF01614">
    <property type="entry name" value="IclR_C"/>
    <property type="match status" value="2"/>
</dbReference>
<dbReference type="SMART" id="SM00346">
    <property type="entry name" value="HTH_ICLR"/>
    <property type="match status" value="2"/>
</dbReference>
<evidence type="ECO:0008006" key="8">
    <source>
        <dbReference type="Google" id="ProtNLM"/>
    </source>
</evidence>
<dbReference type="InterPro" id="IPR029016">
    <property type="entry name" value="GAF-like_dom_sf"/>
</dbReference>
<dbReference type="InterPro" id="IPR036390">
    <property type="entry name" value="WH_DNA-bd_sf"/>
</dbReference>
<dbReference type="SUPFAM" id="SSF46785">
    <property type="entry name" value="Winged helix' DNA-binding domain"/>
    <property type="match status" value="2"/>
</dbReference>
<keyword evidence="3" id="KW-0804">Transcription</keyword>
<dbReference type="PROSITE" id="PS51077">
    <property type="entry name" value="HTH_ICLR"/>
    <property type="match status" value="2"/>
</dbReference>
<proteinExistence type="predicted"/>
<keyword evidence="1" id="KW-0805">Transcription regulation</keyword>
<dbReference type="Proteomes" id="UP000487268">
    <property type="component" value="Unassembled WGS sequence"/>
</dbReference>
<dbReference type="Gene3D" id="3.30.450.40">
    <property type="match status" value="2"/>
</dbReference>
<dbReference type="GO" id="GO:0003700">
    <property type="term" value="F:DNA-binding transcription factor activity"/>
    <property type="evidence" value="ECO:0007669"/>
    <property type="project" value="TreeGrafter"/>
</dbReference>
<reference evidence="6 7" key="1">
    <citation type="submission" date="2019-10" db="EMBL/GenBank/DDBJ databases">
        <title>Actinomadura rubteroloni sp. nov. and Actinomadura macrotermitis sp. nov., isolated from the gut of fungus growing-termite Macrotermes natalensis.</title>
        <authorList>
            <person name="Benndorf R."/>
            <person name="Martin K."/>
            <person name="Kuefner M."/>
            <person name="De Beer W."/>
            <person name="Kaster A.-K."/>
            <person name="Vollmers J."/>
            <person name="Poulsen M."/>
            <person name="Beemelmanns C."/>
        </authorList>
    </citation>
    <scope>NUCLEOTIDE SEQUENCE [LARGE SCALE GENOMIC DNA]</scope>
    <source>
        <strain evidence="6 7">RB68</strain>
    </source>
</reference>
<comment type="caution">
    <text evidence="6">The sequence shown here is derived from an EMBL/GenBank/DDBJ whole genome shotgun (WGS) entry which is preliminary data.</text>
</comment>
<accession>A0A7K0C3P1</accession>
<evidence type="ECO:0000313" key="7">
    <source>
        <dbReference type="Proteomes" id="UP000487268"/>
    </source>
</evidence>
<dbReference type="Gene3D" id="1.10.10.10">
    <property type="entry name" value="Winged helix-like DNA-binding domain superfamily/Winged helix DNA-binding domain"/>
    <property type="match status" value="2"/>
</dbReference>
<dbReference type="InterPro" id="IPR005471">
    <property type="entry name" value="Tscrpt_reg_IclR_N"/>
</dbReference>
<sequence>MGQVTADSGPLERGLEVLEALGRAPAGLRPADLVKTTGLVRSTVDRIVATLVRIGYLRWQGREVAATPRLMELGNAYLAGGGVAGPLAPLAARLADALEESVSLAVPDGDGVRFVGQSPRRRTMSVAFRIGDLLPAERSAPGAIFAAGWDAARWERWERRVTGGTDRVFSVPPSQDPGVLGRFRERVRAFEETGRSVDDQLVEPGLVAVAVPVRDAAGAVACALSVVSHTSRHSAASLREHAGPALAECVARMQEALAAPPAAPEPAPGLDRSRDLKRELGPGFLQSLDRGLAVLAALGGRPGGMTISEVAAATGQPRATARRSLLTLCELGHAAAAGRRFVPLPRVLDLGYAALGGLSFEDVARPHLRDLVERVHDSASLAVLDGTDIRYVARVATSRIMRVAIHVGTRFPAYATSMGRVLLAGLPEDRAAGLIARSDRRPLTARTRTDPAELAGLVADARRDGFALVDQELEEGLRSLAVPVRDRAGRVVAALNAAGHAGTEPAGRTCERLLPALREAAAAIEADLAVLGAYQELPGVSRP</sequence>
<evidence type="ECO:0000256" key="2">
    <source>
        <dbReference type="ARBA" id="ARBA00023125"/>
    </source>
</evidence>
<evidence type="ECO:0000256" key="1">
    <source>
        <dbReference type="ARBA" id="ARBA00023015"/>
    </source>
</evidence>
<dbReference type="PANTHER" id="PTHR30136:SF34">
    <property type="entry name" value="TRANSCRIPTIONAL REGULATOR"/>
    <property type="match status" value="1"/>
</dbReference>
<dbReference type="PANTHER" id="PTHR30136">
    <property type="entry name" value="HELIX-TURN-HELIX TRANSCRIPTIONAL REGULATOR, ICLR FAMILY"/>
    <property type="match status" value="1"/>
</dbReference>
<gene>
    <name evidence="6" type="ORF">ACRB68_58140</name>
</gene>
<dbReference type="GO" id="GO:0003677">
    <property type="term" value="F:DNA binding"/>
    <property type="evidence" value="ECO:0007669"/>
    <property type="project" value="UniProtKB-KW"/>
</dbReference>
<dbReference type="RefSeq" id="WP_153538143.1">
    <property type="nucleotide sequence ID" value="NZ_WEGH01000004.1"/>
</dbReference>
<feature type="domain" description="HTH iclR-type" evidence="4">
    <location>
        <begin position="285"/>
        <end position="352"/>
    </location>
</feature>
<dbReference type="EMBL" id="WEGH01000004">
    <property type="protein sequence ID" value="MQY07712.1"/>
    <property type="molecule type" value="Genomic_DNA"/>
</dbReference>
<name>A0A7K0C3P1_9ACTN</name>
<evidence type="ECO:0000259" key="4">
    <source>
        <dbReference type="PROSITE" id="PS51077"/>
    </source>
</evidence>
<dbReference type="OrthoDB" id="9807558at2"/>
<organism evidence="6 7">
    <name type="scientific">Actinomadura macrotermitis</name>
    <dbReference type="NCBI Taxonomy" id="2585200"/>
    <lineage>
        <taxon>Bacteria</taxon>
        <taxon>Bacillati</taxon>
        <taxon>Actinomycetota</taxon>
        <taxon>Actinomycetes</taxon>
        <taxon>Streptosporangiales</taxon>
        <taxon>Thermomonosporaceae</taxon>
        <taxon>Actinomadura</taxon>
    </lineage>
</organism>
<keyword evidence="2" id="KW-0238">DNA-binding</keyword>
<dbReference type="Pfam" id="PF09339">
    <property type="entry name" value="HTH_IclR"/>
    <property type="match status" value="2"/>
</dbReference>
<dbReference type="AlphaFoldDB" id="A0A7K0C3P1"/>
<evidence type="ECO:0000256" key="3">
    <source>
        <dbReference type="ARBA" id="ARBA00023163"/>
    </source>
</evidence>
<dbReference type="InterPro" id="IPR036388">
    <property type="entry name" value="WH-like_DNA-bd_sf"/>
</dbReference>
<keyword evidence="7" id="KW-1185">Reference proteome</keyword>
<dbReference type="GO" id="GO:0045892">
    <property type="term" value="P:negative regulation of DNA-templated transcription"/>
    <property type="evidence" value="ECO:0007669"/>
    <property type="project" value="TreeGrafter"/>
</dbReference>
<dbReference type="InterPro" id="IPR014757">
    <property type="entry name" value="Tscrpt_reg_IclR_C"/>
</dbReference>
<feature type="domain" description="IclR-ED" evidence="5">
    <location>
        <begin position="346"/>
        <end position="530"/>
    </location>
</feature>
<dbReference type="SUPFAM" id="SSF55781">
    <property type="entry name" value="GAF domain-like"/>
    <property type="match status" value="2"/>
</dbReference>
<protein>
    <recommendedName>
        <fullName evidence="8">IclR family transcriptional regulator</fullName>
    </recommendedName>
</protein>
<feature type="domain" description="HTH iclR-type" evidence="4">
    <location>
        <begin position="8"/>
        <end position="81"/>
    </location>
</feature>
<evidence type="ECO:0000313" key="6">
    <source>
        <dbReference type="EMBL" id="MQY07712.1"/>
    </source>
</evidence>
<dbReference type="InterPro" id="IPR050707">
    <property type="entry name" value="HTH_MetabolicPath_Reg"/>
</dbReference>
<feature type="domain" description="IclR-ED" evidence="5">
    <location>
        <begin position="69"/>
        <end position="259"/>
    </location>
</feature>
<evidence type="ECO:0000259" key="5">
    <source>
        <dbReference type="PROSITE" id="PS51078"/>
    </source>
</evidence>